<dbReference type="SUPFAM" id="SSF54106">
    <property type="entry name" value="LysM domain"/>
    <property type="match status" value="1"/>
</dbReference>
<dbReference type="Pfam" id="PF01476">
    <property type="entry name" value="LysM"/>
    <property type="match status" value="1"/>
</dbReference>
<dbReference type="EMBL" id="KZ824273">
    <property type="protein sequence ID" value="RAL14757.1"/>
    <property type="molecule type" value="Genomic_DNA"/>
</dbReference>
<dbReference type="GeneID" id="37201054"/>
<evidence type="ECO:0000256" key="2">
    <source>
        <dbReference type="ARBA" id="ARBA00023026"/>
    </source>
</evidence>
<dbReference type="RefSeq" id="XP_025553911.1">
    <property type="nucleotide sequence ID" value="XM_025696765.1"/>
</dbReference>
<dbReference type="Proteomes" id="UP000248961">
    <property type="component" value="Unassembled WGS sequence"/>
</dbReference>
<dbReference type="InterPro" id="IPR052210">
    <property type="entry name" value="LysM1-like"/>
</dbReference>
<dbReference type="VEuPathDB" id="FungiDB:BO97DRAFT_422109"/>
<feature type="domain" description="LysM" evidence="4">
    <location>
        <begin position="177"/>
        <end position="224"/>
    </location>
</feature>
<protein>
    <recommendedName>
        <fullName evidence="4">LysM domain-containing protein</fullName>
    </recommendedName>
</protein>
<dbReference type="AlphaFoldDB" id="A0A395I456"/>
<sequence length="360" mass="39626">MAPFQHLLAFLLVFLTAGETMMIQPVNTTDHSSTSTYIVRLPVTSDTMPTAPMPVDTPWPPTKTQAGQPTSCNRWYLVKPGDSCQIISQRSGGSISMDRLLAWNPELKKNCDHPLVDYWVCVGSMGGSGITLVYPAGSSNVSIPPYVPWTPRPSQTISFETGIPSPTQAGLDPKCSGFYQAITNDTCNRILSEHGLLSEKLFHEWNPALKSDCSGLIPEYHYCIAAYDNDDLPLPDHVTTKPSPTPEGIAKNCTAWYQVDKGDNCSLVVTMFGTFSQEQFISWNPILGKECFGLRKGYFYCVGDSSTPTTRTAKLPTPTDFATVTPSRHRNPSDSGWMPVRSTTYTLRTVTHTTPITTHC</sequence>
<evidence type="ECO:0000256" key="1">
    <source>
        <dbReference type="ARBA" id="ARBA00022669"/>
    </source>
</evidence>
<dbReference type="Gene3D" id="3.10.350.10">
    <property type="entry name" value="LysM domain"/>
    <property type="match status" value="3"/>
</dbReference>
<reference evidence="5 6" key="1">
    <citation type="submission" date="2018-02" db="EMBL/GenBank/DDBJ databases">
        <title>The genomes of Aspergillus section Nigri reveals drivers in fungal speciation.</title>
        <authorList>
            <consortium name="DOE Joint Genome Institute"/>
            <person name="Vesth T.C."/>
            <person name="Nybo J."/>
            <person name="Theobald S."/>
            <person name="Brandl J."/>
            <person name="Frisvad J.C."/>
            <person name="Nielsen K.F."/>
            <person name="Lyhne E.K."/>
            <person name="Kogle M.E."/>
            <person name="Kuo A."/>
            <person name="Riley R."/>
            <person name="Clum A."/>
            <person name="Nolan M."/>
            <person name="Lipzen A."/>
            <person name="Salamov A."/>
            <person name="Henrissat B."/>
            <person name="Wiebenga A."/>
            <person name="De vries R.P."/>
            <person name="Grigoriev I.V."/>
            <person name="Mortensen U.H."/>
            <person name="Andersen M.R."/>
            <person name="Baker S.E."/>
        </authorList>
    </citation>
    <scope>NUCLEOTIDE SEQUENCE [LARGE SCALE GENOMIC DNA]</scope>
    <source>
        <strain evidence="5 6">CBS 101889</strain>
    </source>
</reference>
<dbReference type="PANTHER" id="PTHR34997:SF1">
    <property type="entry name" value="PEPTIDOGLYCAN-BINDING LYSIN DOMAIN"/>
    <property type="match status" value="1"/>
</dbReference>
<keyword evidence="3" id="KW-0732">Signal</keyword>
<proteinExistence type="predicted"/>
<dbReference type="InterPro" id="IPR036779">
    <property type="entry name" value="LysM_dom_sf"/>
</dbReference>
<dbReference type="PROSITE" id="PS51782">
    <property type="entry name" value="LYSM"/>
    <property type="match status" value="3"/>
</dbReference>
<dbReference type="SMART" id="SM00257">
    <property type="entry name" value="LysM"/>
    <property type="match status" value="3"/>
</dbReference>
<evidence type="ECO:0000313" key="6">
    <source>
        <dbReference type="Proteomes" id="UP000248961"/>
    </source>
</evidence>
<dbReference type="GO" id="GO:0008061">
    <property type="term" value="F:chitin binding"/>
    <property type="evidence" value="ECO:0007669"/>
    <property type="project" value="UniProtKB-KW"/>
</dbReference>
<feature type="chain" id="PRO_5017395820" description="LysM domain-containing protein" evidence="3">
    <location>
        <begin position="19"/>
        <end position="360"/>
    </location>
</feature>
<feature type="domain" description="LysM" evidence="4">
    <location>
        <begin position="255"/>
        <end position="302"/>
    </location>
</feature>
<gene>
    <name evidence="5" type="ORF">BO97DRAFT_422109</name>
</gene>
<evidence type="ECO:0000256" key="3">
    <source>
        <dbReference type="SAM" id="SignalP"/>
    </source>
</evidence>
<feature type="domain" description="LysM" evidence="4">
    <location>
        <begin position="74"/>
        <end position="122"/>
    </location>
</feature>
<dbReference type="STRING" id="1450537.A0A395I456"/>
<evidence type="ECO:0000313" key="5">
    <source>
        <dbReference type="EMBL" id="RAL14757.1"/>
    </source>
</evidence>
<dbReference type="PANTHER" id="PTHR34997">
    <property type="entry name" value="AM15"/>
    <property type="match status" value="1"/>
</dbReference>
<evidence type="ECO:0000259" key="4">
    <source>
        <dbReference type="PROSITE" id="PS51782"/>
    </source>
</evidence>
<keyword evidence="1" id="KW-0147">Chitin-binding</keyword>
<keyword evidence="2" id="KW-0843">Virulence</keyword>
<organism evidence="5 6">
    <name type="scientific">Aspergillus homomorphus (strain CBS 101889)</name>
    <dbReference type="NCBI Taxonomy" id="1450537"/>
    <lineage>
        <taxon>Eukaryota</taxon>
        <taxon>Fungi</taxon>
        <taxon>Dikarya</taxon>
        <taxon>Ascomycota</taxon>
        <taxon>Pezizomycotina</taxon>
        <taxon>Eurotiomycetes</taxon>
        <taxon>Eurotiomycetidae</taxon>
        <taxon>Eurotiales</taxon>
        <taxon>Aspergillaceae</taxon>
        <taxon>Aspergillus</taxon>
        <taxon>Aspergillus subgen. Circumdati</taxon>
    </lineage>
</organism>
<feature type="signal peptide" evidence="3">
    <location>
        <begin position="1"/>
        <end position="18"/>
    </location>
</feature>
<accession>A0A395I456</accession>
<dbReference type="OrthoDB" id="5985073at2759"/>
<dbReference type="CDD" id="cd00118">
    <property type="entry name" value="LysM"/>
    <property type="match status" value="2"/>
</dbReference>
<dbReference type="InterPro" id="IPR018392">
    <property type="entry name" value="LysM"/>
</dbReference>
<name>A0A395I456_ASPHC</name>
<keyword evidence="6" id="KW-1185">Reference proteome</keyword>